<reference evidence="2" key="1">
    <citation type="journal article" date="2021" name="J Fungi (Basel)">
        <title>Virulence traits and population genomics of the black yeast Aureobasidium melanogenum.</title>
        <authorList>
            <person name="Cernosa A."/>
            <person name="Sun X."/>
            <person name="Gostincar C."/>
            <person name="Fang C."/>
            <person name="Gunde-Cimerman N."/>
            <person name="Song Z."/>
        </authorList>
    </citation>
    <scope>NUCLEOTIDE SEQUENCE</scope>
    <source>
        <strain evidence="2">EXF-9298</strain>
    </source>
</reference>
<dbReference type="AlphaFoldDB" id="A0A9P8G5T9"/>
<sequence length="190" mass="21054">MHFCGTDLDVSIQPPRAFERQIAQGPSRPQEKDRKFRTIMDEIVSFGLCGDATDRSIQWMSTERRTDEKTKRMRYWICVTDSKYANINCLPSPSTSSDKTNRSASASASRDPLMPSNPSILAGVTVTALTASGILAFDQLRKLFTQSNNVAQPPAILSVPSNVRFEPFLTMLSPLVQLVRSVCYLDSGGM</sequence>
<protein>
    <submittedName>
        <fullName evidence="2">Uncharacterized protein</fullName>
    </submittedName>
</protein>
<evidence type="ECO:0000313" key="3">
    <source>
        <dbReference type="Proteomes" id="UP000729357"/>
    </source>
</evidence>
<name>A0A9P8G5T9_AURME</name>
<feature type="compositionally biased region" description="Polar residues" evidence="1">
    <location>
        <begin position="90"/>
        <end position="108"/>
    </location>
</feature>
<feature type="non-terminal residue" evidence="2">
    <location>
        <position position="190"/>
    </location>
</feature>
<reference evidence="2" key="2">
    <citation type="submission" date="2021-08" db="EMBL/GenBank/DDBJ databases">
        <authorList>
            <person name="Gostincar C."/>
            <person name="Sun X."/>
            <person name="Song Z."/>
            <person name="Gunde-Cimerman N."/>
        </authorList>
    </citation>
    <scope>NUCLEOTIDE SEQUENCE</scope>
    <source>
        <strain evidence="2">EXF-9298</strain>
    </source>
</reference>
<accession>A0A9P8G5T9</accession>
<evidence type="ECO:0000256" key="1">
    <source>
        <dbReference type="SAM" id="MobiDB-lite"/>
    </source>
</evidence>
<organism evidence="2 3">
    <name type="scientific">Aureobasidium melanogenum</name>
    <name type="common">Aureobasidium pullulans var. melanogenum</name>
    <dbReference type="NCBI Taxonomy" id="46634"/>
    <lineage>
        <taxon>Eukaryota</taxon>
        <taxon>Fungi</taxon>
        <taxon>Dikarya</taxon>
        <taxon>Ascomycota</taxon>
        <taxon>Pezizomycotina</taxon>
        <taxon>Dothideomycetes</taxon>
        <taxon>Dothideomycetidae</taxon>
        <taxon>Dothideales</taxon>
        <taxon>Saccotheciaceae</taxon>
        <taxon>Aureobasidium</taxon>
    </lineage>
</organism>
<dbReference type="EMBL" id="JAHFXS010000001">
    <property type="protein sequence ID" value="KAG9991681.1"/>
    <property type="molecule type" value="Genomic_DNA"/>
</dbReference>
<comment type="caution">
    <text evidence="2">The sequence shown here is derived from an EMBL/GenBank/DDBJ whole genome shotgun (WGS) entry which is preliminary data.</text>
</comment>
<evidence type="ECO:0000313" key="2">
    <source>
        <dbReference type="EMBL" id="KAG9991681.1"/>
    </source>
</evidence>
<feature type="region of interest" description="Disordered" evidence="1">
    <location>
        <begin position="90"/>
        <end position="112"/>
    </location>
</feature>
<keyword evidence="3" id="KW-1185">Reference proteome</keyword>
<gene>
    <name evidence="2" type="ORF">KCU98_g49</name>
</gene>
<proteinExistence type="predicted"/>
<dbReference type="Proteomes" id="UP000729357">
    <property type="component" value="Unassembled WGS sequence"/>
</dbReference>